<evidence type="ECO:0000313" key="2">
    <source>
        <dbReference type="EMBL" id="CAK0848957.1"/>
    </source>
</evidence>
<dbReference type="Proteomes" id="UP001189429">
    <property type="component" value="Unassembled WGS sequence"/>
</dbReference>
<sequence>EATKMGGVAALEHAGAGLRRDPDLLSEALDASARACTARAWQGAAGPNWGQLIKERPGASPGCGAAATSARSPAR</sequence>
<feature type="region of interest" description="Disordered" evidence="1">
    <location>
        <begin position="48"/>
        <end position="75"/>
    </location>
</feature>
<evidence type="ECO:0000313" key="3">
    <source>
        <dbReference type="Proteomes" id="UP001189429"/>
    </source>
</evidence>
<evidence type="ECO:0000256" key="1">
    <source>
        <dbReference type="SAM" id="MobiDB-lite"/>
    </source>
</evidence>
<reference evidence="2" key="1">
    <citation type="submission" date="2023-10" db="EMBL/GenBank/DDBJ databases">
        <authorList>
            <person name="Chen Y."/>
            <person name="Shah S."/>
            <person name="Dougan E. K."/>
            <person name="Thang M."/>
            <person name="Chan C."/>
        </authorList>
    </citation>
    <scope>NUCLEOTIDE SEQUENCE [LARGE SCALE GENOMIC DNA]</scope>
</reference>
<name>A0ABN9TSK1_9DINO</name>
<proteinExistence type="predicted"/>
<accession>A0ABN9TSK1</accession>
<comment type="caution">
    <text evidence="2">The sequence shown here is derived from an EMBL/GenBank/DDBJ whole genome shotgun (WGS) entry which is preliminary data.</text>
</comment>
<organism evidence="2 3">
    <name type="scientific">Prorocentrum cordatum</name>
    <dbReference type="NCBI Taxonomy" id="2364126"/>
    <lineage>
        <taxon>Eukaryota</taxon>
        <taxon>Sar</taxon>
        <taxon>Alveolata</taxon>
        <taxon>Dinophyceae</taxon>
        <taxon>Prorocentrales</taxon>
        <taxon>Prorocentraceae</taxon>
        <taxon>Prorocentrum</taxon>
    </lineage>
</organism>
<gene>
    <name evidence="2" type="ORF">PCOR1329_LOCUS41781</name>
</gene>
<keyword evidence="3" id="KW-1185">Reference proteome</keyword>
<dbReference type="EMBL" id="CAUYUJ010015025">
    <property type="protein sequence ID" value="CAK0848957.1"/>
    <property type="molecule type" value="Genomic_DNA"/>
</dbReference>
<feature type="non-terminal residue" evidence="2">
    <location>
        <position position="1"/>
    </location>
</feature>
<protein>
    <submittedName>
        <fullName evidence="2">Uncharacterized protein</fullName>
    </submittedName>
</protein>
<feature type="non-terminal residue" evidence="2">
    <location>
        <position position="75"/>
    </location>
</feature>